<evidence type="ECO:0000313" key="2">
    <source>
        <dbReference type="EMBL" id="CEP26766.1"/>
    </source>
</evidence>
<dbReference type="PANTHER" id="PTHR37309:SF1">
    <property type="entry name" value="SLR0284 PROTEIN"/>
    <property type="match status" value="1"/>
</dbReference>
<dbReference type="EMBL" id="LM676424">
    <property type="protein sequence ID" value="CEP26766.1"/>
    <property type="molecule type" value="Genomic_DNA"/>
</dbReference>
<feature type="transmembrane region" description="Helical" evidence="1">
    <location>
        <begin position="34"/>
        <end position="51"/>
    </location>
</feature>
<name>A0A068VQU7_PROFF</name>
<dbReference type="Pfam" id="PF04020">
    <property type="entry name" value="Phage_holin_4_2"/>
    <property type="match status" value="1"/>
</dbReference>
<reference evidence="2" key="1">
    <citation type="submission" date="2014-08" db="EMBL/GenBank/DDBJ databases">
        <authorList>
            <person name="Falentin Helene"/>
        </authorList>
    </citation>
    <scope>NUCLEOTIDE SEQUENCE</scope>
</reference>
<feature type="transmembrane region" description="Helical" evidence="1">
    <location>
        <begin position="95"/>
        <end position="116"/>
    </location>
</feature>
<keyword evidence="1" id="KW-0472">Membrane</keyword>
<dbReference type="KEGG" id="pfre:RM25_2188"/>
<feature type="transmembrane region" description="Helical" evidence="1">
    <location>
        <begin position="6"/>
        <end position="27"/>
    </location>
</feature>
<proteinExistence type="predicted"/>
<keyword evidence="1" id="KW-0812">Transmembrane</keyword>
<accession>A0A068VQU7</accession>
<keyword evidence="1" id="KW-1133">Transmembrane helix</keyword>
<sequence length="126" mass="13147">MLWRTVVNAAAVGVATWLLPGISFIGNDTTGQRALTLAIVAIVIGLLNAFVKPVLTLVSSCFVVITLGLFLWVINAAVLMFASWLCGAMGVGWHVAGWGSAFVGALIVSVVAMLLGGNRDNYGGRN</sequence>
<feature type="transmembrane region" description="Helical" evidence="1">
    <location>
        <begin position="57"/>
        <end position="83"/>
    </location>
</feature>
<organism evidence="2">
    <name type="scientific">Propionibacterium freudenreichii subsp. freudenreichii</name>
    <dbReference type="NCBI Taxonomy" id="66712"/>
    <lineage>
        <taxon>Bacteria</taxon>
        <taxon>Bacillati</taxon>
        <taxon>Actinomycetota</taxon>
        <taxon>Actinomycetes</taxon>
        <taxon>Propionibacteriales</taxon>
        <taxon>Propionibacteriaceae</taxon>
        <taxon>Propionibacterium</taxon>
    </lineage>
</organism>
<gene>
    <name evidence="2" type="ORF">PFCIRM138_09805</name>
</gene>
<protein>
    <submittedName>
        <fullName evidence="2">Hypothetical membrane protein</fullName>
    </submittedName>
</protein>
<dbReference type="RefSeq" id="WP_036940614.1">
    <property type="nucleotide sequence ID" value="NZ_CP010341.1"/>
</dbReference>
<evidence type="ECO:0000256" key="1">
    <source>
        <dbReference type="SAM" id="Phobius"/>
    </source>
</evidence>
<dbReference type="AlphaFoldDB" id="A0A068VQU7"/>
<dbReference type="PATRIC" id="fig|66712.6.peg.2238"/>
<dbReference type="PANTHER" id="PTHR37309">
    <property type="entry name" value="SLR0284 PROTEIN"/>
    <property type="match status" value="1"/>
</dbReference>
<dbReference type="InterPro" id="IPR007165">
    <property type="entry name" value="Phage_holin_4_2"/>
</dbReference>